<dbReference type="GO" id="GO:0099402">
    <property type="term" value="P:plant organ development"/>
    <property type="evidence" value="ECO:0007669"/>
    <property type="project" value="UniProtKB-ARBA"/>
</dbReference>
<dbReference type="InParanoid" id="A0A7J7E172"/>
<feature type="repeat" description="PPR" evidence="3">
    <location>
        <begin position="254"/>
        <end position="288"/>
    </location>
</feature>
<gene>
    <name evidence="5" type="ORF">HS088_TW01G00331</name>
</gene>
<dbReference type="InterPro" id="IPR002885">
    <property type="entry name" value="PPR_rpt"/>
</dbReference>
<dbReference type="Pfam" id="PF14432">
    <property type="entry name" value="DYW_deaminase"/>
    <property type="match status" value="1"/>
</dbReference>
<proteinExistence type="inferred from homology"/>
<feature type="domain" description="DYW" evidence="4">
    <location>
        <begin position="478"/>
        <end position="559"/>
    </location>
</feature>
<sequence>MASEAAANTDPRIVHAQALKSPYTPLSIYNTLIRLYSTTPYSLRLFSHLPFSPTVVSWTALISANSSSPLSLRLFLSMLRNSHLPHPGTLASLFKTAASVSALLFGLSLHSLSIKLSLHSHPFTASSLVNFYAKCRLPHDACKVFDEITDKDEVCYASAIVGLAQNSRPVEALSLFAEMKRYNVVSTVHSIAGALRAAAEMAALEQCSIIHGHALVTGFDTDVVVGSSLIDGYGKSGLIMDARQVFDESLPSLNVVGWNAMMSGYAQQGDNESVLELCNSMEARGFVPDEFSFLAILTAFRNAGLVAETKKWLSRMKNDYGLEPRLEHYTCLVGAMAQVGQLEEAESVAMTMPHKPDAAVWRALLTACASHGAADMASKMSRKLLALDPLDESAYSMILNVLSAAGRWNEVAEVRTMMKNKWVKKEGARSWIEVKGEVHVFMAGDRKHELTSEIYRKLGELMEEIEKLGYTPVFDHGGEREKREAHWYHSEKLAVAFGVVSEAAPPGKALRIVKNLRICRDCHEAFKYFCRVIDREIIVRDVNRYHRFFNGRCTCGDNW</sequence>
<evidence type="ECO:0000256" key="2">
    <source>
        <dbReference type="ARBA" id="ARBA00022737"/>
    </source>
</evidence>
<dbReference type="Pfam" id="PF20431">
    <property type="entry name" value="E_motif"/>
    <property type="match status" value="1"/>
</dbReference>
<dbReference type="InterPro" id="IPR046848">
    <property type="entry name" value="E_motif"/>
</dbReference>
<reference evidence="5 6" key="1">
    <citation type="journal article" date="2020" name="Nat. Commun.">
        <title>Genome of Tripterygium wilfordii and identification of cytochrome P450 involved in triptolide biosynthesis.</title>
        <authorList>
            <person name="Tu L."/>
            <person name="Su P."/>
            <person name="Zhang Z."/>
            <person name="Gao L."/>
            <person name="Wang J."/>
            <person name="Hu T."/>
            <person name="Zhou J."/>
            <person name="Zhang Y."/>
            <person name="Zhao Y."/>
            <person name="Liu Y."/>
            <person name="Song Y."/>
            <person name="Tong Y."/>
            <person name="Lu Y."/>
            <person name="Yang J."/>
            <person name="Xu C."/>
            <person name="Jia M."/>
            <person name="Peters R.J."/>
            <person name="Huang L."/>
            <person name="Gao W."/>
        </authorList>
    </citation>
    <scope>NUCLEOTIDE SEQUENCE [LARGE SCALE GENOMIC DNA]</scope>
    <source>
        <strain evidence="6">cv. XIE 37</strain>
        <tissue evidence="5">Leaf</tissue>
    </source>
</reference>
<evidence type="ECO:0000256" key="1">
    <source>
        <dbReference type="ARBA" id="ARBA00006643"/>
    </source>
</evidence>
<organism evidence="5 6">
    <name type="scientific">Tripterygium wilfordii</name>
    <name type="common">Thunder God vine</name>
    <dbReference type="NCBI Taxonomy" id="458696"/>
    <lineage>
        <taxon>Eukaryota</taxon>
        <taxon>Viridiplantae</taxon>
        <taxon>Streptophyta</taxon>
        <taxon>Embryophyta</taxon>
        <taxon>Tracheophyta</taxon>
        <taxon>Spermatophyta</taxon>
        <taxon>Magnoliopsida</taxon>
        <taxon>eudicotyledons</taxon>
        <taxon>Gunneridae</taxon>
        <taxon>Pentapetalae</taxon>
        <taxon>rosids</taxon>
        <taxon>fabids</taxon>
        <taxon>Celastrales</taxon>
        <taxon>Celastraceae</taxon>
        <taxon>Tripterygium</taxon>
    </lineage>
</organism>
<protein>
    <submittedName>
        <fullName evidence="5">Putative pentatricopeptide repeat-containing protein</fullName>
    </submittedName>
</protein>
<evidence type="ECO:0000256" key="3">
    <source>
        <dbReference type="PROSITE-ProRule" id="PRU00708"/>
    </source>
</evidence>
<dbReference type="PANTHER" id="PTHR47926:SF464">
    <property type="entry name" value="DYW DOMAIN-CONTAINING PROTEIN"/>
    <property type="match status" value="1"/>
</dbReference>
<dbReference type="PROSITE" id="PS51375">
    <property type="entry name" value="PPR"/>
    <property type="match status" value="2"/>
</dbReference>
<dbReference type="Pfam" id="PF13041">
    <property type="entry name" value="PPR_2"/>
    <property type="match status" value="1"/>
</dbReference>
<dbReference type="EMBL" id="JAAARO010000001">
    <property type="protein sequence ID" value="KAF5752422.1"/>
    <property type="molecule type" value="Genomic_DNA"/>
</dbReference>
<dbReference type="PANTHER" id="PTHR47926">
    <property type="entry name" value="PENTATRICOPEPTIDE REPEAT-CONTAINING PROTEIN"/>
    <property type="match status" value="1"/>
</dbReference>
<dbReference type="Pfam" id="PF01535">
    <property type="entry name" value="PPR"/>
    <property type="match status" value="4"/>
</dbReference>
<name>A0A7J7E172_TRIWF</name>
<dbReference type="GO" id="GO:0003723">
    <property type="term" value="F:RNA binding"/>
    <property type="evidence" value="ECO:0007669"/>
    <property type="project" value="InterPro"/>
</dbReference>
<comment type="caution">
    <text evidence="5">The sequence shown here is derived from an EMBL/GenBank/DDBJ whole genome shotgun (WGS) entry which is preliminary data.</text>
</comment>
<keyword evidence="2" id="KW-0677">Repeat</keyword>
<feature type="repeat" description="PPR" evidence="3">
    <location>
        <begin position="152"/>
        <end position="186"/>
    </location>
</feature>
<dbReference type="InterPro" id="IPR032867">
    <property type="entry name" value="DYW_dom"/>
</dbReference>
<evidence type="ECO:0000313" key="6">
    <source>
        <dbReference type="Proteomes" id="UP000593562"/>
    </source>
</evidence>
<comment type="similarity">
    <text evidence="1">Belongs to the PPR family. PCMP-H subfamily.</text>
</comment>
<evidence type="ECO:0000313" key="5">
    <source>
        <dbReference type="EMBL" id="KAF5752422.1"/>
    </source>
</evidence>
<dbReference type="Proteomes" id="UP000593562">
    <property type="component" value="Unassembled WGS sequence"/>
</dbReference>
<dbReference type="OrthoDB" id="1912849at2759"/>
<evidence type="ECO:0000259" key="4">
    <source>
        <dbReference type="Pfam" id="PF14432"/>
    </source>
</evidence>
<dbReference type="Gene3D" id="1.25.40.10">
    <property type="entry name" value="Tetratricopeptide repeat domain"/>
    <property type="match status" value="3"/>
</dbReference>
<dbReference type="SUPFAM" id="SSF48452">
    <property type="entry name" value="TPR-like"/>
    <property type="match status" value="1"/>
</dbReference>
<dbReference type="AlphaFoldDB" id="A0A7J7E172"/>
<accession>A0A7J7E172</accession>
<dbReference type="InterPro" id="IPR011990">
    <property type="entry name" value="TPR-like_helical_dom_sf"/>
</dbReference>
<dbReference type="GO" id="GO:0008270">
    <property type="term" value="F:zinc ion binding"/>
    <property type="evidence" value="ECO:0007669"/>
    <property type="project" value="InterPro"/>
</dbReference>
<dbReference type="GO" id="GO:0009451">
    <property type="term" value="P:RNA modification"/>
    <property type="evidence" value="ECO:0007669"/>
    <property type="project" value="InterPro"/>
</dbReference>
<dbReference type="NCBIfam" id="TIGR00756">
    <property type="entry name" value="PPR"/>
    <property type="match status" value="2"/>
</dbReference>
<dbReference type="FunFam" id="1.25.40.10:FF:000158">
    <property type="entry name" value="pentatricopeptide repeat-containing protein At2g33680"/>
    <property type="match status" value="1"/>
</dbReference>
<keyword evidence="6" id="KW-1185">Reference proteome</keyword>
<dbReference type="InterPro" id="IPR046960">
    <property type="entry name" value="PPR_At4g14850-like_plant"/>
</dbReference>